<accession>A0A1G5PK33</accession>
<dbReference type="EMBL" id="FMWD01000001">
    <property type="protein sequence ID" value="SCZ49409.1"/>
    <property type="molecule type" value="Genomic_DNA"/>
</dbReference>
<dbReference type="InterPro" id="IPR023799">
    <property type="entry name" value="RbfA_dom_sf"/>
</dbReference>
<organism evidence="3 4">
    <name type="scientific">Thiohalomonas denitrificans</name>
    <dbReference type="NCBI Taxonomy" id="415747"/>
    <lineage>
        <taxon>Bacteria</taxon>
        <taxon>Pseudomonadati</taxon>
        <taxon>Pseudomonadota</taxon>
        <taxon>Gammaproteobacteria</taxon>
        <taxon>Thiohalomonadales</taxon>
        <taxon>Thiohalomonadaceae</taxon>
        <taxon>Thiohalomonas</taxon>
    </lineage>
</organism>
<dbReference type="AlphaFoldDB" id="A0A1G5PK33"/>
<keyword evidence="1 2" id="KW-0690">Ribosome biogenesis</keyword>
<dbReference type="PANTHER" id="PTHR33515">
    <property type="entry name" value="RIBOSOME-BINDING FACTOR A, CHLOROPLASTIC-RELATED"/>
    <property type="match status" value="1"/>
</dbReference>
<dbReference type="STRING" id="415747.SAMN03097708_00149"/>
<dbReference type="SUPFAM" id="SSF89919">
    <property type="entry name" value="Ribosome-binding factor A, RbfA"/>
    <property type="match status" value="1"/>
</dbReference>
<dbReference type="Gene3D" id="3.30.300.20">
    <property type="match status" value="1"/>
</dbReference>
<comment type="function">
    <text evidence="2">One of several proteins that assist in the late maturation steps of the functional core of the 30S ribosomal subunit. Associates with free 30S ribosomal subunits (but not with 30S subunits that are part of 70S ribosomes or polysomes). Required for efficient processing of 16S rRNA. May interact with the 5'-terminal helix region of 16S rRNA.</text>
</comment>
<protein>
    <recommendedName>
        <fullName evidence="2">Ribosome-binding factor A</fullName>
    </recommendedName>
</protein>
<gene>
    <name evidence="2" type="primary">rbfA</name>
    <name evidence="3" type="ORF">SAMN03097708_00149</name>
</gene>
<dbReference type="Proteomes" id="UP000199648">
    <property type="component" value="Unassembled WGS sequence"/>
</dbReference>
<dbReference type="Pfam" id="PF02033">
    <property type="entry name" value="RBFA"/>
    <property type="match status" value="1"/>
</dbReference>
<comment type="similarity">
    <text evidence="2">Belongs to the RbfA family.</text>
</comment>
<sequence length="125" mass="14453">MAKEYSRTRRVGEQMQRDLAELIQREVNDPRIGFVTISGVEVSRDLEHAKVFVSLLDQQGDAEQSLQALTHAAGFLRRELGRRMSTRTVPRLRFVLDTSIQEGSRLSSLIDEAVRRDRERRDQDE</sequence>
<name>A0A1G5PK33_9GAMM</name>
<evidence type="ECO:0000313" key="3">
    <source>
        <dbReference type="EMBL" id="SCZ49409.1"/>
    </source>
</evidence>
<dbReference type="GO" id="GO:0043024">
    <property type="term" value="F:ribosomal small subunit binding"/>
    <property type="evidence" value="ECO:0007669"/>
    <property type="project" value="TreeGrafter"/>
</dbReference>
<evidence type="ECO:0000256" key="1">
    <source>
        <dbReference type="ARBA" id="ARBA00022517"/>
    </source>
</evidence>
<dbReference type="HAMAP" id="MF_00003">
    <property type="entry name" value="RbfA"/>
    <property type="match status" value="1"/>
</dbReference>
<keyword evidence="4" id="KW-1185">Reference proteome</keyword>
<reference evidence="3 4" key="1">
    <citation type="submission" date="2016-10" db="EMBL/GenBank/DDBJ databases">
        <authorList>
            <person name="de Groot N.N."/>
        </authorList>
    </citation>
    <scope>NUCLEOTIDE SEQUENCE [LARGE SCALE GENOMIC DNA]</scope>
    <source>
        <strain evidence="3 4">HLD2</strain>
    </source>
</reference>
<comment type="subunit">
    <text evidence="2">Monomer. Binds 30S ribosomal subunits, but not 50S ribosomal subunits or 70S ribosomes.</text>
</comment>
<dbReference type="PANTHER" id="PTHR33515:SF1">
    <property type="entry name" value="RIBOSOME-BINDING FACTOR A, CHLOROPLASTIC-RELATED"/>
    <property type="match status" value="1"/>
</dbReference>
<proteinExistence type="inferred from homology"/>
<dbReference type="InterPro" id="IPR015946">
    <property type="entry name" value="KH_dom-like_a/b"/>
</dbReference>
<dbReference type="GO" id="GO:0005829">
    <property type="term" value="C:cytosol"/>
    <property type="evidence" value="ECO:0007669"/>
    <property type="project" value="TreeGrafter"/>
</dbReference>
<evidence type="ECO:0000313" key="4">
    <source>
        <dbReference type="Proteomes" id="UP000199648"/>
    </source>
</evidence>
<dbReference type="GO" id="GO:0030490">
    <property type="term" value="P:maturation of SSU-rRNA"/>
    <property type="evidence" value="ECO:0007669"/>
    <property type="project" value="UniProtKB-UniRule"/>
</dbReference>
<dbReference type="InterPro" id="IPR000238">
    <property type="entry name" value="RbfA"/>
</dbReference>
<dbReference type="OrthoDB" id="307788at2"/>
<comment type="subcellular location">
    <subcellularLocation>
        <location evidence="2">Cytoplasm</location>
    </subcellularLocation>
</comment>
<evidence type="ECO:0000256" key="2">
    <source>
        <dbReference type="HAMAP-Rule" id="MF_00003"/>
    </source>
</evidence>
<dbReference type="RefSeq" id="WP_092991609.1">
    <property type="nucleotide sequence ID" value="NZ_FMWD01000001.1"/>
</dbReference>
<keyword evidence="2" id="KW-0963">Cytoplasm</keyword>
<dbReference type="NCBIfam" id="TIGR00082">
    <property type="entry name" value="rbfA"/>
    <property type="match status" value="1"/>
</dbReference>